<evidence type="ECO:0000256" key="1">
    <source>
        <dbReference type="SAM" id="MobiDB-lite"/>
    </source>
</evidence>
<dbReference type="GeneID" id="111111244"/>
<evidence type="ECO:0000259" key="4">
    <source>
        <dbReference type="PROSITE" id="PS51212"/>
    </source>
</evidence>
<dbReference type="OrthoDB" id="6209792at2759"/>
<reference evidence="5" key="1">
    <citation type="submission" date="2024-06" db="UniProtKB">
        <authorList>
            <consortium name="RefSeq"/>
        </authorList>
    </citation>
    <scope>NUCLEOTIDE SEQUENCE [LARGE SCALE GENOMIC DNA]</scope>
</reference>
<evidence type="ECO:0000256" key="3">
    <source>
        <dbReference type="SAM" id="SignalP"/>
    </source>
</evidence>
<keyword evidence="3" id="KW-0732">Signal</keyword>
<feature type="region of interest" description="Disordered" evidence="1">
    <location>
        <begin position="413"/>
        <end position="432"/>
    </location>
</feature>
<sequence length="491" mass="55316">MNTLIRVLLITPLMGCLAVELNWTTANEQCRKRNDTLVVLEDLVGNFPVLHSSSGVLSWSAERVYTPWIAYRGCFPVLILKNLSLDYNTSLISNGVGNCYWNCKRKDVCRSTTNITFGLQGNYCYCYCTKPKVKFLANSSDCNSSCSLRSFQEGECGGPQHFSAYIVYSRSKKETNRTGHCLVCSKTPNITVEEVNCNESAIGLCVPRETLLGMTNVTGDMNSYWKSCKDKDRFIVGNTKDVCQNRPTWTGLRKYVIGNICNGIELKNQNISYMETNCSKEQPYICKKDVDKIKQTTTKTGTNSLENSFSNEGTIAVMVGVPLVIVTVSIVIFLVWHCKYRQRGSPQMFHGHQDKQHIHTVHNVTYDDIKPCYDEEQKQNDVVDTTTNSPTHTYAVLESVSNKVDDIYVEKNDGDYDHLHSNRQKPGASDVEEDRYGTASHLEDSYASLSQNKKDEPDLNNDYNSIVIYGDNSCSSVDNSDYSHCYQAESI</sequence>
<proteinExistence type="predicted"/>
<keyword evidence="2" id="KW-0812">Transmembrane</keyword>
<dbReference type="RefSeq" id="XP_022303814.1">
    <property type="nucleotide sequence ID" value="XM_022448106.1"/>
</dbReference>
<accession>A0A8B8BLV0</accession>
<feature type="signal peptide" evidence="3">
    <location>
        <begin position="1"/>
        <end position="18"/>
    </location>
</feature>
<dbReference type="PROSITE" id="PS51212">
    <property type="entry name" value="WSC"/>
    <property type="match status" value="1"/>
</dbReference>
<protein>
    <submittedName>
        <fullName evidence="6">Uncharacterized protein LOC111111244 isoform X1</fullName>
    </submittedName>
</protein>
<organism evidence="5 6">
    <name type="scientific">Crassostrea virginica</name>
    <name type="common">Eastern oyster</name>
    <dbReference type="NCBI Taxonomy" id="6565"/>
    <lineage>
        <taxon>Eukaryota</taxon>
        <taxon>Metazoa</taxon>
        <taxon>Spiralia</taxon>
        <taxon>Lophotrochozoa</taxon>
        <taxon>Mollusca</taxon>
        <taxon>Bivalvia</taxon>
        <taxon>Autobranchia</taxon>
        <taxon>Pteriomorphia</taxon>
        <taxon>Ostreida</taxon>
        <taxon>Ostreoidea</taxon>
        <taxon>Ostreidae</taxon>
        <taxon>Crassostrea</taxon>
    </lineage>
</organism>
<reference evidence="6" key="2">
    <citation type="submission" date="2025-08" db="UniProtKB">
        <authorList>
            <consortium name="RefSeq"/>
        </authorList>
    </citation>
    <scope>IDENTIFICATION</scope>
    <source>
        <tissue evidence="6">Whole sample</tissue>
    </source>
</reference>
<evidence type="ECO:0000313" key="6">
    <source>
        <dbReference type="RefSeq" id="XP_022303814.1"/>
    </source>
</evidence>
<feature type="transmembrane region" description="Helical" evidence="2">
    <location>
        <begin position="315"/>
        <end position="336"/>
    </location>
</feature>
<gene>
    <name evidence="6" type="primary">LOC111111244</name>
</gene>
<dbReference type="Proteomes" id="UP000694844">
    <property type="component" value="Chromosome 1"/>
</dbReference>
<feature type="domain" description="WSC" evidence="4">
    <location>
        <begin position="68"/>
        <end position="171"/>
    </location>
</feature>
<keyword evidence="5" id="KW-1185">Reference proteome</keyword>
<feature type="chain" id="PRO_5034428203" evidence="3">
    <location>
        <begin position="19"/>
        <end position="491"/>
    </location>
</feature>
<evidence type="ECO:0000256" key="2">
    <source>
        <dbReference type="SAM" id="Phobius"/>
    </source>
</evidence>
<dbReference type="InterPro" id="IPR002889">
    <property type="entry name" value="WSC_carb-bd"/>
</dbReference>
<name>A0A8B8BLV0_CRAVI</name>
<dbReference type="AlphaFoldDB" id="A0A8B8BLV0"/>
<keyword evidence="2" id="KW-0472">Membrane</keyword>
<dbReference type="KEGG" id="cvn:111111244"/>
<evidence type="ECO:0000313" key="5">
    <source>
        <dbReference type="Proteomes" id="UP000694844"/>
    </source>
</evidence>
<keyword evidence="2" id="KW-1133">Transmembrane helix</keyword>